<organism evidence="1 2">
    <name type="scientific">Linum trigynum</name>
    <dbReference type="NCBI Taxonomy" id="586398"/>
    <lineage>
        <taxon>Eukaryota</taxon>
        <taxon>Viridiplantae</taxon>
        <taxon>Streptophyta</taxon>
        <taxon>Embryophyta</taxon>
        <taxon>Tracheophyta</taxon>
        <taxon>Spermatophyta</taxon>
        <taxon>Magnoliopsida</taxon>
        <taxon>eudicotyledons</taxon>
        <taxon>Gunneridae</taxon>
        <taxon>Pentapetalae</taxon>
        <taxon>rosids</taxon>
        <taxon>fabids</taxon>
        <taxon>Malpighiales</taxon>
        <taxon>Linaceae</taxon>
        <taxon>Linum</taxon>
    </lineage>
</organism>
<evidence type="ECO:0000313" key="2">
    <source>
        <dbReference type="Proteomes" id="UP001497516"/>
    </source>
</evidence>
<dbReference type="Proteomes" id="UP001497516">
    <property type="component" value="Chromosome 6"/>
</dbReference>
<evidence type="ECO:0000313" key="1">
    <source>
        <dbReference type="EMBL" id="CAL1391389.1"/>
    </source>
</evidence>
<protein>
    <submittedName>
        <fullName evidence="1">Uncharacterized protein</fullName>
    </submittedName>
</protein>
<sequence length="70" mass="7956">MHINSEHARDAFGVEVANGLDWWIGGLDWWIHGSNGLDLMDWWIHGLDKWIGGLSMNPNDILNQGPICKM</sequence>
<keyword evidence="2" id="KW-1185">Reference proteome</keyword>
<proteinExistence type="predicted"/>
<reference evidence="1 2" key="1">
    <citation type="submission" date="2024-04" db="EMBL/GenBank/DDBJ databases">
        <authorList>
            <person name="Fracassetti M."/>
        </authorList>
    </citation>
    <scope>NUCLEOTIDE SEQUENCE [LARGE SCALE GENOMIC DNA]</scope>
</reference>
<gene>
    <name evidence="1" type="ORF">LTRI10_LOCUS32114</name>
</gene>
<accession>A0AAV2F024</accession>
<dbReference type="EMBL" id="OZ034819">
    <property type="protein sequence ID" value="CAL1391389.1"/>
    <property type="molecule type" value="Genomic_DNA"/>
</dbReference>
<name>A0AAV2F024_9ROSI</name>
<dbReference type="AlphaFoldDB" id="A0AAV2F024"/>